<reference evidence="4" key="2">
    <citation type="submission" date="2025-08" db="UniProtKB">
        <authorList>
            <consortium name="RefSeq"/>
        </authorList>
    </citation>
    <scope>IDENTIFICATION</scope>
    <source>
        <tissue evidence="4">Young leaves</tissue>
    </source>
</reference>
<gene>
    <name evidence="4" type="primary">LOC113874936</name>
</gene>
<evidence type="ECO:0000313" key="4">
    <source>
        <dbReference type="RefSeq" id="XP_027369044.1"/>
    </source>
</evidence>
<dbReference type="GO" id="GO:0016197">
    <property type="term" value="P:endosomal transport"/>
    <property type="evidence" value="ECO:0007669"/>
    <property type="project" value="TreeGrafter"/>
</dbReference>
<proteinExistence type="inferred from homology"/>
<dbReference type="Proteomes" id="UP000694853">
    <property type="component" value="Unplaced"/>
</dbReference>
<dbReference type="GeneID" id="113874936"/>
<dbReference type="PANTHER" id="PTHR13073">
    <property type="entry name" value="BLOC-1 COMPLEX SUBUNIT 1"/>
    <property type="match status" value="1"/>
</dbReference>
<sequence>MNERSDVGMDAEAKGLEASLHQLLHRHHHNSLILAHHTEKAKKDAIRKAERVSDLLVEAVNGGVQDSFINQKRIELEIRTLSATITRFMKQTDQWLAATHALNTALKEIGDFENWMKILEYDCKSITAAIQNIHQE</sequence>
<name>A0A8B8MPA0_ABRPR</name>
<evidence type="ECO:0000256" key="2">
    <source>
        <dbReference type="ARBA" id="ARBA00019577"/>
    </source>
</evidence>
<dbReference type="InterPro" id="IPR009395">
    <property type="entry name" value="BLOC1S1"/>
</dbReference>
<dbReference type="OrthoDB" id="20018at2759"/>
<dbReference type="GO" id="GO:0031083">
    <property type="term" value="C:BLOC-1 complex"/>
    <property type="evidence" value="ECO:0007669"/>
    <property type="project" value="InterPro"/>
</dbReference>
<protein>
    <recommendedName>
        <fullName evidence="2">Biogenesis of lysosome-related organelles complex 1 subunit 1</fullName>
    </recommendedName>
</protein>
<evidence type="ECO:0000256" key="1">
    <source>
        <dbReference type="ARBA" id="ARBA00007133"/>
    </source>
</evidence>
<accession>A0A8B8MPA0</accession>
<keyword evidence="3" id="KW-1185">Reference proteome</keyword>
<organism evidence="3 4">
    <name type="scientific">Abrus precatorius</name>
    <name type="common">Indian licorice</name>
    <name type="synonym">Glycine abrus</name>
    <dbReference type="NCBI Taxonomy" id="3816"/>
    <lineage>
        <taxon>Eukaryota</taxon>
        <taxon>Viridiplantae</taxon>
        <taxon>Streptophyta</taxon>
        <taxon>Embryophyta</taxon>
        <taxon>Tracheophyta</taxon>
        <taxon>Spermatophyta</taxon>
        <taxon>Magnoliopsida</taxon>
        <taxon>eudicotyledons</taxon>
        <taxon>Gunneridae</taxon>
        <taxon>Pentapetalae</taxon>
        <taxon>rosids</taxon>
        <taxon>fabids</taxon>
        <taxon>Fabales</taxon>
        <taxon>Fabaceae</taxon>
        <taxon>Papilionoideae</taxon>
        <taxon>50 kb inversion clade</taxon>
        <taxon>NPAAA clade</taxon>
        <taxon>indigoferoid/millettioid clade</taxon>
        <taxon>Abreae</taxon>
        <taxon>Abrus</taxon>
    </lineage>
</organism>
<comment type="similarity">
    <text evidence="1">Belongs to the BLOC1S1 family.</text>
</comment>
<dbReference type="PANTHER" id="PTHR13073:SF0">
    <property type="entry name" value="BIOGENESIS OF LYSOSOME-RELATED ORGANELLES COMPLEX 1 SUBUNIT 1"/>
    <property type="match status" value="1"/>
</dbReference>
<dbReference type="RefSeq" id="XP_027369044.1">
    <property type="nucleotide sequence ID" value="XM_027513243.1"/>
</dbReference>
<dbReference type="Pfam" id="PF06320">
    <property type="entry name" value="GCN5L1"/>
    <property type="match status" value="1"/>
</dbReference>
<dbReference type="KEGG" id="aprc:113874936"/>
<reference evidence="3" key="1">
    <citation type="journal article" date="2019" name="Toxins">
        <title>Detection of Abrin-Like and Prepropulchellin-Like Toxin Genes and Transcripts Using Whole Genome Sequencing and Full-Length Transcript Sequencing of Abrus precatorius.</title>
        <authorList>
            <person name="Hovde B.T."/>
            <person name="Daligault H.E."/>
            <person name="Hanschen E.R."/>
            <person name="Kunde Y.A."/>
            <person name="Johnson M.B."/>
            <person name="Starkenburg S.R."/>
            <person name="Johnson S.L."/>
        </authorList>
    </citation>
    <scope>NUCLEOTIDE SEQUENCE [LARGE SCALE GENOMIC DNA]</scope>
</reference>
<dbReference type="AlphaFoldDB" id="A0A8B8MPA0"/>
<evidence type="ECO:0000313" key="3">
    <source>
        <dbReference type="Proteomes" id="UP000694853"/>
    </source>
</evidence>